<evidence type="ECO:0000256" key="10">
    <source>
        <dbReference type="PROSITE-ProRule" id="PRU01360"/>
    </source>
</evidence>
<sequence>MKKILFGLTAFIAMNATAQNAGDLKRTPNDSIKLLQLQGVTVDGVRSRTTGTPHVYLSEKTLSNFSSSGQELPFLFARTPGVMAWSENGLGTGTTYMRIRGAGDSRINVTIDGVPLNSPEDQCVFWANMNSYASLLNSVEIQRGVGSSTNGDGAFGGAISLQTKAPSRKAGGELSASYGAYNTYNLGGNFSTGLLWNHLIFDGAYHETNTDGFIHGTDGRSGSYYGGLTWLGNDFMIRYKNIGNFEKTGQAWNAVTAGDNDYSIMDGCLDDGSWSYNLPTGIKTYEDLYNAGLGRYNTLYETLTYGSNGNLFEKDANGNYVTHRWEMADGSYWPRTTDNFWQNHNILSLSLQLSDKWSASASLHYTHGYGYYNEFRYHKKAGEKFGLSTNTKTDFVRKKGLEQDAYGLVGHLRYNDSRWNVVGGLSVQQFNGNHFGYITYIKDEALRTQYLANGDHKYYDSDAKKFDGSVYVKGDYQLTNDWAADEWYLTGDVQYRRVNYKTDGINDRFVQGTDGLWHNQTLDIDEKYNFVNPKVGIKWHYSPFKKLVDMYSHTAFATVAISHREPERNNFTDNYKYPNPKAEQVIDYELGYSYKAPNFYFDATLYYMDFKDQLVQTGELSDIGEKLTTNIAKSYRAGIELSAGWNICKLLSVEGNAALSQNKIKDFDEKVEKDWTKNAATFHYDNSTLAYSPSAILNGMIHFNYKGFQATWHTNYVSRQYLDNTENKDRSLPAFSFSDLKLTYTSKVTKVSPLHEVVLGLQFNNLFDAHYATSGWVYSAILSDTHPNENRYYQIGFVPMAGRTAMANLTLKF</sequence>
<evidence type="ECO:0000256" key="3">
    <source>
        <dbReference type="ARBA" id="ARBA00022452"/>
    </source>
</evidence>
<evidence type="ECO:0000259" key="14">
    <source>
        <dbReference type="Pfam" id="PF07715"/>
    </source>
</evidence>
<evidence type="ECO:0000256" key="5">
    <source>
        <dbReference type="ARBA" id="ARBA00022729"/>
    </source>
</evidence>
<keyword evidence="7 10" id="KW-0472">Membrane</keyword>
<dbReference type="InterPro" id="IPR039426">
    <property type="entry name" value="TonB-dep_rcpt-like"/>
</dbReference>
<feature type="domain" description="TonB-dependent receptor-like beta-barrel" evidence="13">
    <location>
        <begin position="284"/>
        <end position="766"/>
    </location>
</feature>
<feature type="domain" description="TonB-dependent receptor plug" evidence="14">
    <location>
        <begin position="72"/>
        <end position="158"/>
    </location>
</feature>
<dbReference type="Gene3D" id="2.40.170.20">
    <property type="entry name" value="TonB-dependent receptor, beta-barrel domain"/>
    <property type="match status" value="1"/>
</dbReference>
<keyword evidence="6 11" id="KW-0798">TonB box</keyword>
<dbReference type="PANTHER" id="PTHR30069:SF29">
    <property type="entry name" value="HEMOGLOBIN AND HEMOGLOBIN-HAPTOGLOBIN-BINDING PROTEIN 1-RELATED"/>
    <property type="match status" value="1"/>
</dbReference>
<dbReference type="InterPro" id="IPR012910">
    <property type="entry name" value="Plug_dom"/>
</dbReference>
<organism evidence="15 16">
    <name type="scientific">Prevotella communis</name>
    <dbReference type="NCBI Taxonomy" id="2913614"/>
    <lineage>
        <taxon>Bacteria</taxon>
        <taxon>Pseudomonadati</taxon>
        <taxon>Bacteroidota</taxon>
        <taxon>Bacteroidia</taxon>
        <taxon>Bacteroidales</taxon>
        <taxon>Prevotellaceae</taxon>
        <taxon>Prevotella</taxon>
    </lineage>
</organism>
<protein>
    <submittedName>
        <fullName evidence="15">Iron complex outermembrane recepter protein</fullName>
    </submittedName>
</protein>
<evidence type="ECO:0000313" key="15">
    <source>
        <dbReference type="EMBL" id="SDG78633.1"/>
    </source>
</evidence>
<dbReference type="STRING" id="645274.SAMN04487901_109103"/>
<dbReference type="PROSITE" id="PS52016">
    <property type="entry name" value="TONB_DEPENDENT_REC_3"/>
    <property type="match status" value="1"/>
</dbReference>
<keyword evidence="4 10" id="KW-0812">Transmembrane</keyword>
<gene>
    <name evidence="15" type="ORF">SAMN04487901_109103</name>
</gene>
<evidence type="ECO:0000256" key="8">
    <source>
        <dbReference type="ARBA" id="ARBA00023170"/>
    </source>
</evidence>
<evidence type="ECO:0000256" key="9">
    <source>
        <dbReference type="ARBA" id="ARBA00023237"/>
    </source>
</evidence>
<evidence type="ECO:0000256" key="2">
    <source>
        <dbReference type="ARBA" id="ARBA00022448"/>
    </source>
</evidence>
<evidence type="ECO:0000256" key="6">
    <source>
        <dbReference type="ARBA" id="ARBA00023077"/>
    </source>
</evidence>
<comment type="similarity">
    <text evidence="10 11">Belongs to the TonB-dependent receptor family.</text>
</comment>
<dbReference type="SUPFAM" id="SSF56935">
    <property type="entry name" value="Porins"/>
    <property type="match status" value="1"/>
</dbReference>
<dbReference type="RefSeq" id="WP_091817771.1">
    <property type="nucleotide sequence ID" value="NZ_FNCQ01000009.1"/>
</dbReference>
<keyword evidence="3 10" id="KW-1134">Transmembrane beta strand</keyword>
<evidence type="ECO:0000256" key="1">
    <source>
        <dbReference type="ARBA" id="ARBA00004571"/>
    </source>
</evidence>
<name>A0A1G7X352_9BACT</name>
<evidence type="ECO:0000256" key="4">
    <source>
        <dbReference type="ARBA" id="ARBA00022692"/>
    </source>
</evidence>
<evidence type="ECO:0000313" key="16">
    <source>
        <dbReference type="Proteomes" id="UP000198779"/>
    </source>
</evidence>
<dbReference type="Pfam" id="PF00593">
    <property type="entry name" value="TonB_dep_Rec_b-barrel"/>
    <property type="match status" value="1"/>
</dbReference>
<dbReference type="InterPro" id="IPR037066">
    <property type="entry name" value="Plug_dom_sf"/>
</dbReference>
<dbReference type="Gene3D" id="2.170.130.10">
    <property type="entry name" value="TonB-dependent receptor, plug domain"/>
    <property type="match status" value="1"/>
</dbReference>
<keyword evidence="9 10" id="KW-0998">Cell outer membrane</keyword>
<dbReference type="Proteomes" id="UP000198779">
    <property type="component" value="Unassembled WGS sequence"/>
</dbReference>
<dbReference type="InterPro" id="IPR000531">
    <property type="entry name" value="Beta-barrel_TonB"/>
</dbReference>
<dbReference type="EMBL" id="FNCQ01000009">
    <property type="protein sequence ID" value="SDG78633.1"/>
    <property type="molecule type" value="Genomic_DNA"/>
</dbReference>
<proteinExistence type="inferred from homology"/>
<dbReference type="AlphaFoldDB" id="A0A1G7X352"/>
<dbReference type="PANTHER" id="PTHR30069">
    <property type="entry name" value="TONB-DEPENDENT OUTER MEMBRANE RECEPTOR"/>
    <property type="match status" value="1"/>
</dbReference>
<dbReference type="GO" id="GO:0009279">
    <property type="term" value="C:cell outer membrane"/>
    <property type="evidence" value="ECO:0007669"/>
    <property type="project" value="UniProtKB-SubCell"/>
</dbReference>
<evidence type="ECO:0000256" key="7">
    <source>
        <dbReference type="ARBA" id="ARBA00023136"/>
    </source>
</evidence>
<feature type="chain" id="PRO_5011632195" evidence="12">
    <location>
        <begin position="19"/>
        <end position="813"/>
    </location>
</feature>
<keyword evidence="5 12" id="KW-0732">Signal</keyword>
<comment type="subcellular location">
    <subcellularLocation>
        <location evidence="1 10">Cell outer membrane</location>
        <topology evidence="1 10">Multi-pass membrane protein</topology>
    </subcellularLocation>
</comment>
<dbReference type="GO" id="GO:0015344">
    <property type="term" value="F:siderophore uptake transmembrane transporter activity"/>
    <property type="evidence" value="ECO:0007669"/>
    <property type="project" value="TreeGrafter"/>
</dbReference>
<keyword evidence="8" id="KW-0675">Receptor</keyword>
<evidence type="ECO:0000256" key="12">
    <source>
        <dbReference type="SAM" id="SignalP"/>
    </source>
</evidence>
<evidence type="ECO:0000259" key="13">
    <source>
        <dbReference type="Pfam" id="PF00593"/>
    </source>
</evidence>
<dbReference type="InterPro" id="IPR036942">
    <property type="entry name" value="Beta-barrel_TonB_sf"/>
</dbReference>
<accession>A0A1G7X352</accession>
<keyword evidence="16" id="KW-1185">Reference proteome</keyword>
<keyword evidence="2 10" id="KW-0813">Transport</keyword>
<evidence type="ECO:0000256" key="11">
    <source>
        <dbReference type="RuleBase" id="RU003357"/>
    </source>
</evidence>
<dbReference type="Pfam" id="PF07715">
    <property type="entry name" value="Plug"/>
    <property type="match status" value="1"/>
</dbReference>
<feature type="signal peptide" evidence="12">
    <location>
        <begin position="1"/>
        <end position="18"/>
    </location>
</feature>
<dbReference type="GO" id="GO:0044718">
    <property type="term" value="P:siderophore transmembrane transport"/>
    <property type="evidence" value="ECO:0007669"/>
    <property type="project" value="TreeGrafter"/>
</dbReference>
<reference evidence="16" key="1">
    <citation type="submission" date="2016-10" db="EMBL/GenBank/DDBJ databases">
        <authorList>
            <person name="Varghese N."/>
            <person name="Submissions S."/>
        </authorList>
    </citation>
    <scope>NUCLEOTIDE SEQUENCE [LARGE SCALE GENOMIC DNA]</scope>
    <source>
        <strain evidence="16">BP1-148</strain>
    </source>
</reference>